<evidence type="ECO:0000259" key="2">
    <source>
        <dbReference type="Pfam" id="PF09816"/>
    </source>
</evidence>
<feature type="compositionally biased region" description="Acidic residues" evidence="1">
    <location>
        <begin position="370"/>
        <end position="381"/>
    </location>
</feature>
<dbReference type="InterPro" id="IPR019194">
    <property type="entry name" value="Tscrpt_elong_fac_Eaf_N"/>
</dbReference>
<dbReference type="AlphaFoldDB" id="A0AAE0WKF4"/>
<comment type="caution">
    <text evidence="3">The sequence shown here is derived from an EMBL/GenBank/DDBJ whole genome shotgun (WGS) entry which is preliminary data.</text>
</comment>
<evidence type="ECO:0000256" key="1">
    <source>
        <dbReference type="SAM" id="MobiDB-lite"/>
    </source>
</evidence>
<feature type="compositionally biased region" description="Polar residues" evidence="1">
    <location>
        <begin position="308"/>
        <end position="320"/>
    </location>
</feature>
<name>A0AAE0WKF4_9PEZI</name>
<feature type="compositionally biased region" description="Basic and acidic residues" evidence="1">
    <location>
        <begin position="163"/>
        <end position="175"/>
    </location>
</feature>
<protein>
    <recommendedName>
        <fullName evidence="2">Transcription elongation factor Eaf N-terminal domain-containing protein</fullName>
    </recommendedName>
</protein>
<feature type="compositionally biased region" description="Basic and acidic residues" evidence="1">
    <location>
        <begin position="137"/>
        <end position="147"/>
    </location>
</feature>
<feature type="compositionally biased region" description="Low complexity" evidence="1">
    <location>
        <begin position="215"/>
        <end position="224"/>
    </location>
</feature>
<organism evidence="3 4">
    <name type="scientific">Recurvomyces mirabilis</name>
    <dbReference type="NCBI Taxonomy" id="574656"/>
    <lineage>
        <taxon>Eukaryota</taxon>
        <taxon>Fungi</taxon>
        <taxon>Dikarya</taxon>
        <taxon>Ascomycota</taxon>
        <taxon>Pezizomycotina</taxon>
        <taxon>Dothideomycetes</taxon>
        <taxon>Dothideomycetidae</taxon>
        <taxon>Mycosphaerellales</taxon>
        <taxon>Teratosphaeriaceae</taxon>
        <taxon>Recurvomyces</taxon>
    </lineage>
</organism>
<keyword evidence="4" id="KW-1185">Reference proteome</keyword>
<feature type="compositionally biased region" description="Low complexity" evidence="1">
    <location>
        <begin position="232"/>
        <end position="248"/>
    </location>
</feature>
<feature type="compositionally biased region" description="Polar residues" evidence="1">
    <location>
        <begin position="282"/>
        <end position="293"/>
    </location>
</feature>
<dbReference type="Proteomes" id="UP001274830">
    <property type="component" value="Unassembled WGS sequence"/>
</dbReference>
<dbReference type="Pfam" id="PF09816">
    <property type="entry name" value="EAF"/>
    <property type="match status" value="1"/>
</dbReference>
<sequence>MPAVDFKAPGTYSIRLGSSFGGKAGAPKKYQSVRYNHRPTLRREEQSTSRISRNSANTASGLLLQDGEDEYRYTGQGQEAEDSYVLVIKDGEDAVLEKLSADWVFNLTTTPIQSDADVLQEQHTHVSLNDEVEEGLFGDHDEGKEAPLDPDNPFDYRHYLKTASEAKSRPAETEGPRSTLGTPQHPRPASATPISRPVRRTADSALVPQKKRKIQTTAATTTTAKRTKVADSPATASAKTKTTKTQTSRSNEPPPKIRVDRKASLRQPDDEDDNGELVLENGDSSSKGTSRNAMSLALSGQLGEAPISLQSAANTPNSHIAGSPAPIRPDEIEEAAEEEEEGERTFTFEMGSSPEHFGANPSRNPRGHNDEDDDADVEDLELPSPAAVHKPSISAATVTNATAGGDEDDLDAQLAAAMAEEEGPGVVEDEEESEEE</sequence>
<evidence type="ECO:0000313" key="4">
    <source>
        <dbReference type="Proteomes" id="UP001274830"/>
    </source>
</evidence>
<feature type="region of interest" description="Disordered" evidence="1">
    <location>
        <begin position="19"/>
        <end position="70"/>
    </location>
</feature>
<proteinExistence type="predicted"/>
<reference evidence="3" key="1">
    <citation type="submission" date="2023-07" db="EMBL/GenBank/DDBJ databases">
        <title>Black Yeasts Isolated from many extreme environments.</title>
        <authorList>
            <person name="Coleine C."/>
            <person name="Stajich J.E."/>
            <person name="Selbmann L."/>
        </authorList>
    </citation>
    <scope>NUCLEOTIDE SEQUENCE</scope>
    <source>
        <strain evidence="3">CCFEE 5485</strain>
    </source>
</reference>
<feature type="compositionally biased region" description="Acidic residues" evidence="1">
    <location>
        <begin position="331"/>
        <end position="342"/>
    </location>
</feature>
<feature type="domain" description="Transcription elongation factor Eaf N-terminal" evidence="2">
    <location>
        <begin position="12"/>
        <end position="111"/>
    </location>
</feature>
<dbReference type="EMBL" id="JAUTXT010000026">
    <property type="protein sequence ID" value="KAK3673361.1"/>
    <property type="molecule type" value="Genomic_DNA"/>
</dbReference>
<gene>
    <name evidence="3" type="ORF">LTR78_006907</name>
</gene>
<feature type="compositionally biased region" description="Acidic residues" evidence="1">
    <location>
        <begin position="419"/>
        <end position="436"/>
    </location>
</feature>
<evidence type="ECO:0000313" key="3">
    <source>
        <dbReference type="EMBL" id="KAK3673361.1"/>
    </source>
</evidence>
<accession>A0AAE0WKF4</accession>
<feature type="region of interest" description="Disordered" evidence="1">
    <location>
        <begin position="137"/>
        <end position="156"/>
    </location>
</feature>
<feature type="region of interest" description="Disordered" evidence="1">
    <location>
        <begin position="163"/>
        <end position="436"/>
    </location>
</feature>
<feature type="compositionally biased region" description="Polar residues" evidence="1">
    <location>
        <begin position="48"/>
        <end position="60"/>
    </location>
</feature>